<dbReference type="InterPro" id="IPR007300">
    <property type="entry name" value="CidB/LrgB"/>
</dbReference>
<proteinExistence type="predicted"/>
<keyword evidence="3 5" id="KW-1133">Transmembrane helix</keyword>
<protein>
    <submittedName>
        <fullName evidence="7">Holin</fullName>
    </submittedName>
</protein>
<dbReference type="AlphaFoldDB" id="A0A0K9Z229"/>
<dbReference type="EMBL" id="BJON01000006">
    <property type="protein sequence ID" value="GED67857.1"/>
    <property type="molecule type" value="Genomic_DNA"/>
</dbReference>
<evidence type="ECO:0000256" key="2">
    <source>
        <dbReference type="ARBA" id="ARBA00022692"/>
    </source>
</evidence>
<name>A0A0K9Z229_9BACL</name>
<reference evidence="6 9" key="3">
    <citation type="submission" date="2019-06" db="EMBL/GenBank/DDBJ databases">
        <title>Whole genome shotgun sequence of Brevibacillus reuszeri NBRC 15719.</title>
        <authorList>
            <person name="Hosoyama A."/>
            <person name="Uohara A."/>
            <person name="Ohji S."/>
            <person name="Ichikawa N."/>
        </authorList>
    </citation>
    <scope>NUCLEOTIDE SEQUENCE [LARGE SCALE GENOMIC DNA]</scope>
    <source>
        <strain evidence="6 9">NBRC 15719</strain>
    </source>
</reference>
<dbReference type="Proteomes" id="UP000036834">
    <property type="component" value="Unassembled WGS sequence"/>
</dbReference>
<reference evidence="8" key="1">
    <citation type="submission" date="2015-07" db="EMBL/GenBank/DDBJ databases">
        <title>Genome sequencing project for genomic taxonomy and phylogenomics of Bacillus-like bacteria.</title>
        <authorList>
            <person name="Liu B."/>
            <person name="Wang J."/>
            <person name="Zhu Y."/>
            <person name="Liu G."/>
            <person name="Chen Q."/>
            <person name="Chen Z."/>
            <person name="Lan J."/>
            <person name="Che J."/>
            <person name="Ge C."/>
            <person name="Shi H."/>
            <person name="Pan Z."/>
            <person name="Liu X."/>
        </authorList>
    </citation>
    <scope>NUCLEOTIDE SEQUENCE [LARGE SCALE GENOMIC DNA]</scope>
    <source>
        <strain evidence="8">DSM 9887</strain>
    </source>
</reference>
<dbReference type="Proteomes" id="UP000319578">
    <property type="component" value="Unassembled WGS sequence"/>
</dbReference>
<organism evidence="7 8">
    <name type="scientific">Brevibacillus reuszeri</name>
    <dbReference type="NCBI Taxonomy" id="54915"/>
    <lineage>
        <taxon>Bacteria</taxon>
        <taxon>Bacillati</taxon>
        <taxon>Bacillota</taxon>
        <taxon>Bacilli</taxon>
        <taxon>Bacillales</taxon>
        <taxon>Paenibacillaceae</taxon>
        <taxon>Brevibacillus</taxon>
    </lineage>
</organism>
<evidence type="ECO:0000256" key="1">
    <source>
        <dbReference type="ARBA" id="ARBA00004141"/>
    </source>
</evidence>
<reference evidence="7" key="2">
    <citation type="submission" date="2015-07" db="EMBL/GenBank/DDBJ databases">
        <title>MeaNS - Measles Nucleotide Surveillance Program.</title>
        <authorList>
            <person name="Tran T."/>
            <person name="Druce J."/>
        </authorList>
    </citation>
    <scope>NUCLEOTIDE SEQUENCE</scope>
    <source>
        <strain evidence="7">DSM 9887</strain>
    </source>
</reference>
<evidence type="ECO:0000313" key="7">
    <source>
        <dbReference type="EMBL" id="KNB74515.1"/>
    </source>
</evidence>
<evidence type="ECO:0000256" key="4">
    <source>
        <dbReference type="ARBA" id="ARBA00023136"/>
    </source>
</evidence>
<evidence type="ECO:0000256" key="5">
    <source>
        <dbReference type="SAM" id="Phobius"/>
    </source>
</evidence>
<feature type="transmembrane region" description="Helical" evidence="5">
    <location>
        <begin position="90"/>
        <end position="116"/>
    </location>
</feature>
<feature type="transmembrane region" description="Helical" evidence="5">
    <location>
        <begin position="178"/>
        <end position="194"/>
    </location>
</feature>
<comment type="caution">
    <text evidence="7">The sequence shown here is derived from an EMBL/GenBank/DDBJ whole genome shotgun (WGS) entry which is preliminary data.</text>
</comment>
<evidence type="ECO:0000313" key="9">
    <source>
        <dbReference type="Proteomes" id="UP000319578"/>
    </source>
</evidence>
<dbReference type="OrthoDB" id="9811701at2"/>
<gene>
    <name evidence="6" type="primary">ywbG_1</name>
    <name evidence="7" type="ORF">ADS79_02185</name>
    <name evidence="6" type="ORF">BRE01_15590</name>
</gene>
<dbReference type="PATRIC" id="fig|54915.3.peg.5596"/>
<evidence type="ECO:0000313" key="8">
    <source>
        <dbReference type="Proteomes" id="UP000036834"/>
    </source>
</evidence>
<dbReference type="Pfam" id="PF04172">
    <property type="entry name" value="LrgB"/>
    <property type="match status" value="1"/>
</dbReference>
<accession>A0A0K9Z229</accession>
<sequence>MILLKICSLLLTIVFFYAAKRLNKKKPGMLFSPALVAPAGLILLLLLTDIPYQAYSEGTSMLSEMMGVVTVAFAVPLYRNWSVLMNHRRMIIYSLATGSLIAIVAGVSTTMLLGLGKEAAISVIPRSITLPVAVSVSEAIGGMPTMTAVFGMLTSFAGVFLAPTIIKRLRLRHSVSIGLMYGMGAHALGMVKSFERGELEGSSSTLAVIAGAIITVIWAFTLMPVITTWLAAV</sequence>
<comment type="subcellular location">
    <subcellularLocation>
        <location evidence="1">Membrane</location>
        <topology evidence="1">Multi-pass membrane protein</topology>
    </subcellularLocation>
</comment>
<keyword evidence="9" id="KW-1185">Reference proteome</keyword>
<dbReference type="PANTHER" id="PTHR30249">
    <property type="entry name" value="PUTATIVE SEROTONIN TRANSPORTER"/>
    <property type="match status" value="1"/>
</dbReference>
<keyword evidence="2 5" id="KW-0812">Transmembrane</keyword>
<feature type="transmembrane region" description="Helical" evidence="5">
    <location>
        <begin position="146"/>
        <end position="166"/>
    </location>
</feature>
<feature type="transmembrane region" description="Helical" evidence="5">
    <location>
        <begin position="206"/>
        <end position="232"/>
    </location>
</feature>
<evidence type="ECO:0000256" key="3">
    <source>
        <dbReference type="ARBA" id="ARBA00022989"/>
    </source>
</evidence>
<feature type="transmembrane region" description="Helical" evidence="5">
    <location>
        <begin position="28"/>
        <end position="47"/>
    </location>
</feature>
<dbReference type="RefSeq" id="WP_049736762.1">
    <property type="nucleotide sequence ID" value="NZ_BJON01000006.1"/>
</dbReference>
<dbReference type="EMBL" id="LGIQ01000002">
    <property type="protein sequence ID" value="KNB74515.1"/>
    <property type="molecule type" value="Genomic_DNA"/>
</dbReference>
<keyword evidence="4 5" id="KW-0472">Membrane</keyword>
<dbReference type="GO" id="GO:0016020">
    <property type="term" value="C:membrane"/>
    <property type="evidence" value="ECO:0007669"/>
    <property type="project" value="UniProtKB-SubCell"/>
</dbReference>
<feature type="transmembrane region" description="Helical" evidence="5">
    <location>
        <begin position="59"/>
        <end position="78"/>
    </location>
</feature>
<dbReference type="PANTHER" id="PTHR30249:SF3">
    <property type="entry name" value="MUREIN HYDROLASE EXPORT REGULATOR"/>
    <property type="match status" value="1"/>
</dbReference>
<dbReference type="STRING" id="54915.ADS79_02185"/>
<evidence type="ECO:0000313" key="6">
    <source>
        <dbReference type="EMBL" id="GED67857.1"/>
    </source>
</evidence>